<dbReference type="InterPro" id="IPR054254">
    <property type="entry name" value="DUF6985"/>
</dbReference>
<proteinExistence type="predicted"/>
<dbReference type="EnsemblBacteria" id="ABF41430">
    <property type="protein sequence ID" value="ABF41430"/>
    <property type="gene ID" value="Acid345_2429"/>
</dbReference>
<accession>Q1INX0</accession>
<name>Q1INX0_KORVE</name>
<gene>
    <name evidence="2" type="ordered locus">Acid345_2429</name>
</gene>
<evidence type="ECO:0000259" key="1">
    <source>
        <dbReference type="Pfam" id="PF22481"/>
    </source>
</evidence>
<dbReference type="Proteomes" id="UP000002432">
    <property type="component" value="Chromosome"/>
</dbReference>
<organism evidence="2 3">
    <name type="scientific">Koribacter versatilis (strain Ellin345)</name>
    <dbReference type="NCBI Taxonomy" id="204669"/>
    <lineage>
        <taxon>Bacteria</taxon>
        <taxon>Pseudomonadati</taxon>
        <taxon>Acidobacteriota</taxon>
        <taxon>Terriglobia</taxon>
        <taxon>Terriglobales</taxon>
        <taxon>Candidatus Korobacteraceae</taxon>
        <taxon>Candidatus Korobacter</taxon>
    </lineage>
</organism>
<dbReference type="AlphaFoldDB" id="Q1INX0"/>
<reference evidence="2 3" key="1">
    <citation type="journal article" date="2009" name="Appl. Environ. Microbiol.">
        <title>Three genomes from the phylum Acidobacteria provide insight into the lifestyles of these microorganisms in soils.</title>
        <authorList>
            <person name="Ward N.L."/>
            <person name="Challacombe J.F."/>
            <person name="Janssen P.H."/>
            <person name="Henrissat B."/>
            <person name="Coutinho P.M."/>
            <person name="Wu M."/>
            <person name="Xie G."/>
            <person name="Haft D.H."/>
            <person name="Sait M."/>
            <person name="Badger J."/>
            <person name="Barabote R.D."/>
            <person name="Bradley B."/>
            <person name="Brettin T.S."/>
            <person name="Brinkac L.M."/>
            <person name="Bruce D."/>
            <person name="Creasy T."/>
            <person name="Daugherty S.C."/>
            <person name="Davidsen T.M."/>
            <person name="DeBoy R.T."/>
            <person name="Detter J.C."/>
            <person name="Dodson R.J."/>
            <person name="Durkin A.S."/>
            <person name="Ganapathy A."/>
            <person name="Gwinn-Giglio M."/>
            <person name="Han C.S."/>
            <person name="Khouri H."/>
            <person name="Kiss H."/>
            <person name="Kothari S.P."/>
            <person name="Madupu R."/>
            <person name="Nelson K.E."/>
            <person name="Nelson W.C."/>
            <person name="Paulsen I."/>
            <person name="Penn K."/>
            <person name="Ren Q."/>
            <person name="Rosovitz M.J."/>
            <person name="Selengut J.D."/>
            <person name="Shrivastava S."/>
            <person name="Sullivan S.A."/>
            <person name="Tapia R."/>
            <person name="Thompson L.S."/>
            <person name="Watkins K.L."/>
            <person name="Yang Q."/>
            <person name="Yu C."/>
            <person name="Zafar N."/>
            <person name="Zhou L."/>
            <person name="Kuske C.R."/>
        </authorList>
    </citation>
    <scope>NUCLEOTIDE SEQUENCE [LARGE SCALE GENOMIC DNA]</scope>
    <source>
        <strain evidence="2 3">Ellin345</strain>
    </source>
</reference>
<evidence type="ECO:0000313" key="2">
    <source>
        <dbReference type="EMBL" id="ABF41430.1"/>
    </source>
</evidence>
<dbReference type="KEGG" id="aba:Acid345_2429"/>
<dbReference type="HOGENOM" id="CLU_1281802_0_0_0"/>
<sequence>MEPPKTKVVWFDPEFAKKMGITLRPDGTPEPLPPSGITVDSPLDIQISALGPLHRYEAIPEWIASVPVAVPFFDGMKLPFMLVRLQESDQKEIEEAVGEFLKLGPEARVAASGYVVADYNLMQELVSEVDLGCSVESTDEIWRHVQPMAVHISRRHRRDCAIYVQVLAECDWEPEHGLQIVFRRGAELSRVSSQDGHITTSDAWDLPEEQDRIVS</sequence>
<evidence type="ECO:0000313" key="3">
    <source>
        <dbReference type="Proteomes" id="UP000002432"/>
    </source>
</evidence>
<dbReference type="RefSeq" id="WP_011523231.1">
    <property type="nucleotide sequence ID" value="NC_008009.1"/>
</dbReference>
<dbReference type="OrthoDB" id="6028394at2"/>
<dbReference type="Pfam" id="PF22481">
    <property type="entry name" value="DUF6985"/>
    <property type="match status" value="1"/>
</dbReference>
<feature type="domain" description="DUF6985" evidence="1">
    <location>
        <begin position="54"/>
        <end position="198"/>
    </location>
</feature>
<protein>
    <recommendedName>
        <fullName evidence="1">DUF6985 domain-containing protein</fullName>
    </recommendedName>
</protein>
<dbReference type="EMBL" id="CP000360">
    <property type="protein sequence ID" value="ABF41430.1"/>
    <property type="molecule type" value="Genomic_DNA"/>
</dbReference>
<keyword evidence="3" id="KW-1185">Reference proteome</keyword>
<dbReference type="STRING" id="204669.Acid345_2429"/>
<dbReference type="eggNOG" id="COG1540">
    <property type="taxonomic scope" value="Bacteria"/>
</dbReference>